<dbReference type="EMBL" id="AXNT01000131">
    <property type="protein sequence ID" value="KGM01121.1"/>
    <property type="molecule type" value="Genomic_DNA"/>
</dbReference>
<keyword evidence="3" id="KW-1185">Reference proteome</keyword>
<feature type="compositionally biased region" description="Gly residues" evidence="1">
    <location>
        <begin position="322"/>
        <end position="334"/>
    </location>
</feature>
<dbReference type="AlphaFoldDB" id="A0A0A0B7A6"/>
<proteinExistence type="predicted"/>
<feature type="compositionally biased region" description="Low complexity" evidence="1">
    <location>
        <begin position="295"/>
        <end position="321"/>
    </location>
</feature>
<dbReference type="STRING" id="1408250.Q760_03690"/>
<organism evidence="2 3">
    <name type="scientific">Cellulomonas cellasea DSM 20118</name>
    <dbReference type="NCBI Taxonomy" id="1408250"/>
    <lineage>
        <taxon>Bacteria</taxon>
        <taxon>Bacillati</taxon>
        <taxon>Actinomycetota</taxon>
        <taxon>Actinomycetes</taxon>
        <taxon>Micrococcales</taxon>
        <taxon>Cellulomonadaceae</taxon>
        <taxon>Cellulomonas</taxon>
    </lineage>
</organism>
<feature type="compositionally biased region" description="Pro residues" evidence="1">
    <location>
        <begin position="284"/>
        <end position="294"/>
    </location>
</feature>
<dbReference type="Proteomes" id="UP000029833">
    <property type="component" value="Unassembled WGS sequence"/>
</dbReference>
<feature type="region of interest" description="Disordered" evidence="1">
    <location>
        <begin position="284"/>
        <end position="350"/>
    </location>
</feature>
<evidence type="ECO:0000313" key="2">
    <source>
        <dbReference type="EMBL" id="KGM01121.1"/>
    </source>
</evidence>
<name>A0A0A0B7A6_9CELL</name>
<gene>
    <name evidence="2" type="ORF">Q760_03690</name>
</gene>
<evidence type="ECO:0000313" key="3">
    <source>
        <dbReference type="Proteomes" id="UP000029833"/>
    </source>
</evidence>
<feature type="region of interest" description="Disordered" evidence="1">
    <location>
        <begin position="160"/>
        <end position="228"/>
    </location>
</feature>
<protein>
    <submittedName>
        <fullName evidence="2">Uncharacterized protein</fullName>
    </submittedName>
</protein>
<comment type="caution">
    <text evidence="2">The sequence shown here is derived from an EMBL/GenBank/DDBJ whole genome shotgun (WGS) entry which is preliminary data.</text>
</comment>
<reference evidence="2 3" key="1">
    <citation type="submission" date="2013-10" db="EMBL/GenBank/DDBJ databases">
        <authorList>
            <person name="Wang G."/>
            <person name="Zhuang W."/>
        </authorList>
    </citation>
    <scope>NUCLEOTIDE SEQUENCE [LARGE SCALE GENOMIC DNA]</scope>
    <source>
        <strain evidence="2 3">DSM 20118</strain>
    </source>
</reference>
<evidence type="ECO:0000256" key="1">
    <source>
        <dbReference type="SAM" id="MobiDB-lite"/>
    </source>
</evidence>
<feature type="compositionally biased region" description="Low complexity" evidence="1">
    <location>
        <begin position="335"/>
        <end position="350"/>
    </location>
</feature>
<accession>A0A0A0B7A6</accession>
<sequence>MRACADDAVLSGAGDTEPALHALIAELRATADAPAPAPTTALATLLRTGRPPVPAAVPTASRFPLRVRARRVVARAAALGVAGKLALGTGVAFASVGAVATVEAVPDSLQNPASAVVVELVDALTLGTVELTPHGSRPAGALLGGPVAPGGVVPTVPDALAARHGSPADGRAGSGVGSAAGERVRSADPSTAAPGQRVTPPSDRGNGVPPLTVPGNGLPGGSLPAEGLPSAVVPGNGLPAGSVPGKGLPAGAVPSNGLPSGTVPGNGTPAWALPGNGAAPVTVPPVPVAGPPAHAPGSDVAVPGVGAGAGAPPAVGADPGTPGAGAGAGPGGGSSPSDAAPGRGRGPAAP</sequence>